<gene>
    <name evidence="1" type="ORF">SaccyDRAFT_4550</name>
</gene>
<dbReference type="eggNOG" id="COG2013">
    <property type="taxonomic scope" value="Bacteria"/>
</dbReference>
<accession>H5XR77</accession>
<dbReference type="Proteomes" id="UP000002791">
    <property type="component" value="Chromosome"/>
</dbReference>
<dbReference type="InterPro" id="IPR002838">
    <property type="entry name" value="AIM24"/>
</dbReference>
<dbReference type="SUPFAM" id="SSF51219">
    <property type="entry name" value="TRAP-like"/>
    <property type="match status" value="1"/>
</dbReference>
<evidence type="ECO:0000313" key="2">
    <source>
        <dbReference type="Proteomes" id="UP000002791"/>
    </source>
</evidence>
<dbReference type="Gene3D" id="3.60.160.10">
    <property type="entry name" value="Mitochondrial biogenesis AIM24"/>
    <property type="match status" value="1"/>
</dbReference>
<keyword evidence="2" id="KW-1185">Reference proteome</keyword>
<proteinExistence type="predicted"/>
<dbReference type="InterPro" id="IPR036983">
    <property type="entry name" value="AIM24_sf"/>
</dbReference>
<dbReference type="AlphaFoldDB" id="H5XR77"/>
<dbReference type="PANTHER" id="PTHR43657:SF1">
    <property type="entry name" value="ALTERED INHERITANCE OF MITOCHONDRIA PROTEIN 24, MITOCHONDRIAL"/>
    <property type="match status" value="1"/>
</dbReference>
<dbReference type="OrthoDB" id="9779518at2"/>
<evidence type="ECO:0000313" key="1">
    <source>
        <dbReference type="EMBL" id="EHR63358.1"/>
    </source>
</evidence>
<dbReference type="RefSeq" id="WP_005459602.1">
    <property type="nucleotide sequence ID" value="NZ_CM001440.1"/>
</dbReference>
<organism evidence="1 2">
    <name type="scientific">Saccharomonospora cyanea NA-134</name>
    <dbReference type="NCBI Taxonomy" id="882082"/>
    <lineage>
        <taxon>Bacteria</taxon>
        <taxon>Bacillati</taxon>
        <taxon>Actinomycetota</taxon>
        <taxon>Actinomycetes</taxon>
        <taxon>Pseudonocardiales</taxon>
        <taxon>Pseudonocardiaceae</taxon>
        <taxon>Saccharomonospora</taxon>
    </lineage>
</organism>
<dbReference type="EMBL" id="CM001440">
    <property type="protein sequence ID" value="EHR63358.1"/>
    <property type="molecule type" value="Genomic_DNA"/>
</dbReference>
<dbReference type="HOGENOM" id="CLU_040551_4_1_11"/>
<protein>
    <recommendedName>
        <fullName evidence="3">TIGR00266 family protein</fullName>
    </recommendedName>
</protein>
<dbReference type="PANTHER" id="PTHR43657">
    <property type="entry name" value="TRYPTOPHAN RNA-BINDING ATTENUATOR PROTEIN-LIKE PROTEIN"/>
    <property type="match status" value="1"/>
</dbReference>
<name>H5XR77_9PSEU</name>
<sequence length="197" mass="20632">MQVNTRHTPAFGIARVALSGGEAVEAHPDTVLAHSFGVTRSKKGKGSAPAIFTAPAQGGWIDLAPRHPGDTYPLELSGQLGWSVASDAVLARPATVRHDHPWPAHQSLFGGDSGFLKHYSGTGPLVFACRGPVDALTLKAGEVVTVNPLFVLAFPDTVQVRLRAIDPAEPQSIRTGKGLALDVAGPGTVLVQTRPRS</sequence>
<dbReference type="InterPro" id="IPR016031">
    <property type="entry name" value="Trp_RNA-bd_attenuator-like_dom"/>
</dbReference>
<evidence type="ECO:0008006" key="3">
    <source>
        <dbReference type="Google" id="ProtNLM"/>
    </source>
</evidence>
<dbReference type="Pfam" id="PF01987">
    <property type="entry name" value="AIM24"/>
    <property type="match status" value="1"/>
</dbReference>
<reference evidence="1 2" key="1">
    <citation type="submission" date="2011-11" db="EMBL/GenBank/DDBJ databases">
        <title>The Noncontiguous Finished sequence of Saccharomonospora cyanea NA-134.</title>
        <authorList>
            <consortium name="US DOE Joint Genome Institute"/>
            <person name="Lucas S."/>
            <person name="Han J."/>
            <person name="Lapidus A."/>
            <person name="Cheng J.-F."/>
            <person name="Goodwin L."/>
            <person name="Pitluck S."/>
            <person name="Peters L."/>
            <person name="Ovchinnikova G."/>
            <person name="Lu M."/>
            <person name="Detter J.C."/>
            <person name="Han C."/>
            <person name="Tapia R."/>
            <person name="Land M."/>
            <person name="Hauser L."/>
            <person name="Kyrpides N."/>
            <person name="Ivanova N."/>
            <person name="Pagani I."/>
            <person name="Brambilla E.-M."/>
            <person name="Klenk H.-P."/>
            <person name="Woyke T."/>
        </authorList>
    </citation>
    <scope>NUCLEOTIDE SEQUENCE [LARGE SCALE GENOMIC DNA]</scope>
    <source>
        <strain evidence="1 2">NA-134</strain>
    </source>
</reference>
<dbReference type="STRING" id="882082.SaccyDRAFT_4550"/>